<accession>A0A8S0W449</accession>
<gene>
    <name evidence="2" type="ORF">AAE3_LOCUS11973</name>
</gene>
<comment type="caution">
    <text evidence="2">The sequence shown here is derived from an EMBL/GenBank/DDBJ whole genome shotgun (WGS) entry which is preliminary data.</text>
</comment>
<evidence type="ECO:0000313" key="3">
    <source>
        <dbReference type="Proteomes" id="UP000467700"/>
    </source>
</evidence>
<dbReference type="Proteomes" id="UP000467700">
    <property type="component" value="Unassembled WGS sequence"/>
</dbReference>
<dbReference type="OrthoDB" id="2564568at2759"/>
<proteinExistence type="predicted"/>
<feature type="region of interest" description="Disordered" evidence="1">
    <location>
        <begin position="209"/>
        <end position="242"/>
    </location>
</feature>
<organism evidence="2 3">
    <name type="scientific">Cyclocybe aegerita</name>
    <name type="common">Black poplar mushroom</name>
    <name type="synonym">Agrocybe aegerita</name>
    <dbReference type="NCBI Taxonomy" id="1973307"/>
    <lineage>
        <taxon>Eukaryota</taxon>
        <taxon>Fungi</taxon>
        <taxon>Dikarya</taxon>
        <taxon>Basidiomycota</taxon>
        <taxon>Agaricomycotina</taxon>
        <taxon>Agaricomycetes</taxon>
        <taxon>Agaricomycetidae</taxon>
        <taxon>Agaricales</taxon>
        <taxon>Agaricineae</taxon>
        <taxon>Bolbitiaceae</taxon>
        <taxon>Cyclocybe</taxon>
    </lineage>
</organism>
<reference evidence="2 3" key="1">
    <citation type="submission" date="2020-01" db="EMBL/GenBank/DDBJ databases">
        <authorList>
            <person name="Gupta K D."/>
        </authorList>
    </citation>
    <scope>NUCLEOTIDE SEQUENCE [LARGE SCALE GENOMIC DNA]</scope>
</reference>
<evidence type="ECO:0000256" key="1">
    <source>
        <dbReference type="SAM" id="MobiDB-lite"/>
    </source>
</evidence>
<sequence length="273" mass="28495">MSGSRKLFDSCTLTAPNRKGADAFLVLINTQQRFHLLQTTLRVSLGFYGLRCCMMAFSIPVQAYKRSLFEVLWAFFTLLQLPPTSQGFHSNCHPKMVTLLSFATTVLLALPAVLAEPAPLISLNTRQLSGFDPSNVPSQCLVQQCQALVDAFNVQGCNTMECLCTESVVASLRNCYQCSVDAGSFDQSLADAAVDSFIQTCATIGRPISASGSSGGSSNASGSSLSGSGSSDNSSSSTTSTDVATQTGGALASFGLTTASIFFAAAAGTIALV</sequence>
<dbReference type="EMBL" id="CACVBS010000079">
    <property type="protein sequence ID" value="CAA7269575.1"/>
    <property type="molecule type" value="Genomic_DNA"/>
</dbReference>
<keyword evidence="3" id="KW-1185">Reference proteome</keyword>
<name>A0A8S0W449_CYCAE</name>
<protein>
    <submittedName>
        <fullName evidence="2">Uncharacterized protein</fullName>
    </submittedName>
</protein>
<dbReference type="AlphaFoldDB" id="A0A8S0W449"/>
<evidence type="ECO:0000313" key="2">
    <source>
        <dbReference type="EMBL" id="CAA7269575.1"/>
    </source>
</evidence>